<comment type="similarity">
    <text evidence="2">Belongs to the TPS (TC 1.B.20) family.</text>
</comment>
<comment type="subcellular location">
    <subcellularLocation>
        <location evidence="1">Cell outer membrane</location>
    </subcellularLocation>
</comment>
<dbReference type="GeneID" id="95772065"/>
<gene>
    <name evidence="10" type="ORF">FBQ73_01135</name>
</gene>
<protein>
    <submittedName>
        <fullName evidence="10">ShlB/FhaC/HecB family hemolysin secretion/activation protein</fullName>
    </submittedName>
</protein>
<evidence type="ECO:0000256" key="2">
    <source>
        <dbReference type="ARBA" id="ARBA00009055"/>
    </source>
</evidence>
<dbReference type="GO" id="GO:0008320">
    <property type="term" value="F:protein transmembrane transporter activity"/>
    <property type="evidence" value="ECO:0007669"/>
    <property type="project" value="TreeGrafter"/>
</dbReference>
<dbReference type="Proteomes" id="UP000305131">
    <property type="component" value="Unassembled WGS sequence"/>
</dbReference>
<keyword evidence="4" id="KW-1134">Transmembrane beta strand</keyword>
<dbReference type="InterPro" id="IPR013686">
    <property type="entry name" value="Polypept-transport_assoc_ShlB"/>
</dbReference>
<evidence type="ECO:0000313" key="11">
    <source>
        <dbReference type="Proteomes" id="UP000305131"/>
    </source>
</evidence>
<dbReference type="GO" id="GO:0098046">
    <property type="term" value="C:type V protein secretion system complex"/>
    <property type="evidence" value="ECO:0007669"/>
    <property type="project" value="TreeGrafter"/>
</dbReference>
<proteinExistence type="inferred from homology"/>
<evidence type="ECO:0000256" key="5">
    <source>
        <dbReference type="ARBA" id="ARBA00022692"/>
    </source>
</evidence>
<dbReference type="Pfam" id="PF03865">
    <property type="entry name" value="ShlB"/>
    <property type="match status" value="1"/>
</dbReference>
<feature type="domain" description="POTRA" evidence="9">
    <location>
        <begin position="91"/>
        <end position="168"/>
    </location>
</feature>
<evidence type="ECO:0000256" key="4">
    <source>
        <dbReference type="ARBA" id="ARBA00022452"/>
    </source>
</evidence>
<evidence type="ECO:0000256" key="1">
    <source>
        <dbReference type="ARBA" id="ARBA00004442"/>
    </source>
</evidence>
<dbReference type="Gene3D" id="3.10.20.310">
    <property type="entry name" value="membrane protein fhac"/>
    <property type="match status" value="1"/>
</dbReference>
<evidence type="ECO:0000256" key="7">
    <source>
        <dbReference type="ARBA" id="ARBA00023136"/>
    </source>
</evidence>
<keyword evidence="6" id="KW-0653">Protein transport</keyword>
<evidence type="ECO:0000256" key="6">
    <source>
        <dbReference type="ARBA" id="ARBA00022927"/>
    </source>
</evidence>
<dbReference type="PANTHER" id="PTHR34597:SF1">
    <property type="entry name" value="HEME_HEMOPEXIN TRANSPORTER PROTEIN HUXB"/>
    <property type="match status" value="1"/>
</dbReference>
<dbReference type="InterPro" id="IPR005565">
    <property type="entry name" value="Hemolysn_activator_HlyB_C"/>
</dbReference>
<dbReference type="OrthoDB" id="7439045at2"/>
<name>A0A6C1KN50_XANAU</name>
<dbReference type="EMBL" id="VAUP01000004">
    <property type="protein sequence ID" value="TLX44694.1"/>
    <property type="molecule type" value="Genomic_DNA"/>
</dbReference>
<dbReference type="GO" id="GO:0046819">
    <property type="term" value="P:protein secretion by the type V secretion system"/>
    <property type="evidence" value="ECO:0007669"/>
    <property type="project" value="TreeGrafter"/>
</dbReference>
<keyword evidence="3" id="KW-0813">Transport</keyword>
<dbReference type="RefSeq" id="WP_138397696.1">
    <property type="nucleotide sequence ID" value="NZ_JBAFVI010000009.1"/>
</dbReference>
<keyword evidence="8" id="KW-0998">Cell outer membrane</keyword>
<dbReference type="PANTHER" id="PTHR34597">
    <property type="entry name" value="SLR1661 PROTEIN"/>
    <property type="match status" value="1"/>
</dbReference>
<dbReference type="Gene3D" id="2.40.160.50">
    <property type="entry name" value="membrane protein fhac: a member of the omp85/tpsb transporter family"/>
    <property type="match status" value="1"/>
</dbReference>
<evidence type="ECO:0000259" key="9">
    <source>
        <dbReference type="PROSITE" id="PS51779"/>
    </source>
</evidence>
<dbReference type="InterPro" id="IPR051544">
    <property type="entry name" value="TPS_OM_transporter"/>
</dbReference>
<dbReference type="Pfam" id="PF08479">
    <property type="entry name" value="POTRA_2"/>
    <property type="match status" value="1"/>
</dbReference>
<dbReference type="AlphaFoldDB" id="A0A6C1KN50"/>
<keyword evidence="5" id="KW-0812">Transmembrane</keyword>
<dbReference type="PROSITE" id="PS51779">
    <property type="entry name" value="POTRA"/>
    <property type="match status" value="1"/>
</dbReference>
<organism evidence="10 11">
    <name type="scientific">Xanthobacter autotrophicus</name>
    <dbReference type="NCBI Taxonomy" id="280"/>
    <lineage>
        <taxon>Bacteria</taxon>
        <taxon>Pseudomonadati</taxon>
        <taxon>Pseudomonadota</taxon>
        <taxon>Alphaproteobacteria</taxon>
        <taxon>Hyphomicrobiales</taxon>
        <taxon>Xanthobacteraceae</taxon>
        <taxon>Xanthobacter</taxon>
    </lineage>
</organism>
<comment type="caution">
    <text evidence="10">The sequence shown here is derived from an EMBL/GenBank/DDBJ whole genome shotgun (WGS) entry which is preliminary data.</text>
</comment>
<evidence type="ECO:0000256" key="3">
    <source>
        <dbReference type="ARBA" id="ARBA00022448"/>
    </source>
</evidence>
<dbReference type="InterPro" id="IPR034746">
    <property type="entry name" value="POTRA"/>
</dbReference>
<evidence type="ECO:0000313" key="10">
    <source>
        <dbReference type="EMBL" id="TLX44694.1"/>
    </source>
</evidence>
<reference evidence="10 11" key="1">
    <citation type="submission" date="2019-05" db="EMBL/GenBank/DDBJ databases">
        <authorList>
            <person name="Zhou X."/>
        </authorList>
    </citation>
    <scope>NUCLEOTIDE SEQUENCE [LARGE SCALE GENOMIC DNA]</scope>
    <source>
        <strain evidence="10 11">DSM 432</strain>
    </source>
</reference>
<accession>A0A6C1KN50</accession>
<sequence length="595" mass="63132">MTRSRISAGSSRPGHIRVRGIASTSGLARAAAVALLVPAPALAQGLPFNIGDAVRDAQQSQQAAPQPQQVAPLVLPKLAEPQLVLPDKTTLHVRHIAVTGTEGLTVSEEKLRAALTPYEGKKLTLAEIYAAADKVTALYREAGYLVAKVYVPQQDARKGTLTFKLVPGRYGQVTVKNDSRVKDFMLQGTLDTQKVTTGELIEQARLERAMLLISDLAGAGMPRAVIGAGATQGASDFLFDVPEQRLIDGFLMGDNFGTLYTGIWRASGGFNINSPLGIGDRLSAFGLVSNSTDMLNGRVAYALPLGYDGLRAEVAAFRTTYALGDTYADLNATGVADGVSGTLLYPVLRSRAASVWGSAAYTYKNLNDETLGVSYANRSINEGIVGLNGDTSGVLPWLNMPVVTSTAVAVTFGNVDFPDADQALANLLGADTQGDFSKLTLSFVMTVALLEKLSLSVNVRGQKSFSGNLDSSEQFSLTGIFGVRSYYEGLSGDSGWLVTPELKYALPDIYGWHHAVSAFADVGGVALENGAYTITQPDYVQLGDMGLGYYGNYEYMPGRNLLLKAYLAWSVGGNEAQAGYSRGNTVGLVQAGITF</sequence>
<keyword evidence="7" id="KW-0472">Membrane</keyword>
<dbReference type="GO" id="GO:0009279">
    <property type="term" value="C:cell outer membrane"/>
    <property type="evidence" value="ECO:0007669"/>
    <property type="project" value="UniProtKB-SubCell"/>
</dbReference>
<evidence type="ECO:0000256" key="8">
    <source>
        <dbReference type="ARBA" id="ARBA00023237"/>
    </source>
</evidence>